<feature type="transmembrane region" description="Helical" evidence="11">
    <location>
        <begin position="193"/>
        <end position="211"/>
    </location>
</feature>
<evidence type="ECO:0000256" key="2">
    <source>
        <dbReference type="ARBA" id="ARBA00022448"/>
    </source>
</evidence>
<dbReference type="Pfam" id="PF00571">
    <property type="entry name" value="CBS"/>
    <property type="match status" value="1"/>
</dbReference>
<evidence type="ECO:0000256" key="7">
    <source>
        <dbReference type="ARBA" id="ARBA00023173"/>
    </source>
</evidence>
<keyword evidence="4 11" id="KW-1133">Transmembrane helix</keyword>
<keyword evidence="8" id="KW-0868">Chloride</keyword>
<evidence type="ECO:0000313" key="13">
    <source>
        <dbReference type="EMBL" id="KKB65436.1"/>
    </source>
</evidence>
<dbReference type="PRINTS" id="PR00762">
    <property type="entry name" value="CLCHANNEL"/>
</dbReference>
<keyword evidence="3 11" id="KW-0812">Transmembrane</keyword>
<dbReference type="PANTHER" id="PTHR43427">
    <property type="entry name" value="CHLORIDE CHANNEL PROTEIN CLC-E"/>
    <property type="match status" value="1"/>
</dbReference>
<dbReference type="NCBIfam" id="NF002505">
    <property type="entry name" value="PRK01862.1"/>
    <property type="match status" value="1"/>
</dbReference>
<dbReference type="GO" id="GO:0034707">
    <property type="term" value="C:chloride channel complex"/>
    <property type="evidence" value="ECO:0007669"/>
    <property type="project" value="UniProtKB-KW"/>
</dbReference>
<evidence type="ECO:0000256" key="5">
    <source>
        <dbReference type="ARBA" id="ARBA00023065"/>
    </source>
</evidence>
<feature type="transmembrane region" description="Helical" evidence="11">
    <location>
        <begin position="369"/>
        <end position="392"/>
    </location>
</feature>
<dbReference type="InterPro" id="IPR046342">
    <property type="entry name" value="CBS_dom_sf"/>
</dbReference>
<accession>A0A0F5K5M8</accession>
<comment type="caution">
    <text evidence="13">The sequence shown here is derived from an EMBL/GenBank/DDBJ whole genome shotgun (WGS) entry which is preliminary data.</text>
</comment>
<name>A0A0F5K5M8_9BURK</name>
<comment type="subcellular location">
    <subcellularLocation>
        <location evidence="1">Membrane</location>
        <topology evidence="1">Multi-pass membrane protein</topology>
    </subcellularLocation>
</comment>
<dbReference type="InterPro" id="IPR000644">
    <property type="entry name" value="CBS_dom"/>
</dbReference>
<evidence type="ECO:0000256" key="3">
    <source>
        <dbReference type="ARBA" id="ARBA00022692"/>
    </source>
</evidence>
<dbReference type="PROSITE" id="PS51371">
    <property type="entry name" value="CBS"/>
    <property type="match status" value="1"/>
</dbReference>
<dbReference type="SMART" id="SM00116">
    <property type="entry name" value="CBS"/>
    <property type="match status" value="2"/>
</dbReference>
<keyword evidence="7" id="KW-0869">Chloride channel</keyword>
<dbReference type="PATRIC" id="fig|28092.6.peg.340"/>
<feature type="domain" description="CBS" evidence="12">
    <location>
        <begin position="513"/>
        <end position="570"/>
    </location>
</feature>
<evidence type="ECO:0000313" key="14">
    <source>
        <dbReference type="Proteomes" id="UP000033618"/>
    </source>
</evidence>
<dbReference type="Gene3D" id="3.10.580.10">
    <property type="entry name" value="CBS-domain"/>
    <property type="match status" value="1"/>
</dbReference>
<dbReference type="Gene3D" id="1.10.3080.10">
    <property type="entry name" value="Clc chloride channel"/>
    <property type="match status" value="1"/>
</dbReference>
<feature type="transmembrane region" description="Helical" evidence="11">
    <location>
        <begin position="15"/>
        <end position="34"/>
    </location>
</feature>
<sequence>MLSLVERLHPSDGQIALLWAVPAGMAGALATLAFRDTMDSLERLIFGRDGDMATLAALVPWQTRIIVPVTGGILAGLLLMLARRYTDKTRHSDYMEAITLGEGVLPVRQTLVRSAASLCSIVSGASIGREGPMVQMAALAASLIGRARRVSPERLRTIVACGAAAGLTSAYGAPFASAFFVSEIVLGSVVAERMGPLIVAAVVSNVTMRALPGYASLYTPPALPELDTIQFLAFPLIGLVLGFLSPLFMAALRGGKTAWQALPLPPACALPVRLGLGGLLVGTISIWLPQTWGNGYGVVNQLMHVSWPWTTLVLILLFKVLATVISAGSGAVGGVFTPTLFVGAALGALCAKILAVIMPSIHPDTITCVIVGMGAFLAATAQAPLMAILMVFEMTSSYQIMLPLMLCAIVAFFVSRSLTADPMYSATSRINAKRAADERARGTRVRELMKTTEQIVDVDASLEAVRRVFLAMPVKYVYLVDASHKLYGFVALSDFNQLVAAGKLNLDAPAKEMATSHVPVLYPDDSAAVALQAFLRHEGERLPVVASPDDRTFLGVISKADFLNRIESLV</sequence>
<dbReference type="AlphaFoldDB" id="A0A0F5K5M8"/>
<dbReference type="SUPFAM" id="SSF54631">
    <property type="entry name" value="CBS-domain pair"/>
    <property type="match status" value="1"/>
</dbReference>
<evidence type="ECO:0000256" key="11">
    <source>
        <dbReference type="SAM" id="Phobius"/>
    </source>
</evidence>
<dbReference type="Pfam" id="PF00654">
    <property type="entry name" value="Voltage_CLC"/>
    <property type="match status" value="1"/>
</dbReference>
<dbReference type="InterPro" id="IPR014743">
    <property type="entry name" value="Cl-channel_core"/>
</dbReference>
<keyword evidence="2" id="KW-0813">Transport</keyword>
<feature type="transmembrane region" description="Helical" evidence="11">
    <location>
        <begin position="231"/>
        <end position="252"/>
    </location>
</feature>
<proteinExistence type="predicted"/>
<dbReference type="GO" id="GO:0005254">
    <property type="term" value="F:chloride channel activity"/>
    <property type="evidence" value="ECO:0007669"/>
    <property type="project" value="UniProtKB-KW"/>
</dbReference>
<keyword evidence="10" id="KW-0129">CBS domain</keyword>
<dbReference type="GO" id="GO:0005886">
    <property type="term" value="C:plasma membrane"/>
    <property type="evidence" value="ECO:0007669"/>
    <property type="project" value="TreeGrafter"/>
</dbReference>
<evidence type="ECO:0000256" key="9">
    <source>
        <dbReference type="ARBA" id="ARBA00023303"/>
    </source>
</evidence>
<evidence type="ECO:0000259" key="12">
    <source>
        <dbReference type="PROSITE" id="PS51371"/>
    </source>
</evidence>
<evidence type="ECO:0000256" key="8">
    <source>
        <dbReference type="ARBA" id="ARBA00023214"/>
    </source>
</evidence>
<dbReference type="InterPro" id="IPR001807">
    <property type="entry name" value="ClC"/>
</dbReference>
<feature type="transmembrane region" description="Helical" evidence="11">
    <location>
        <begin position="398"/>
        <end position="415"/>
    </location>
</feature>
<evidence type="ECO:0000256" key="10">
    <source>
        <dbReference type="PROSITE-ProRule" id="PRU00703"/>
    </source>
</evidence>
<feature type="transmembrane region" description="Helical" evidence="11">
    <location>
        <begin position="335"/>
        <end position="357"/>
    </location>
</feature>
<protein>
    <recommendedName>
        <fullName evidence="12">CBS domain-containing protein</fullName>
    </recommendedName>
</protein>
<dbReference type="EMBL" id="LAQU01000001">
    <property type="protein sequence ID" value="KKB65436.1"/>
    <property type="molecule type" value="Genomic_DNA"/>
</dbReference>
<dbReference type="CDD" id="cd02205">
    <property type="entry name" value="CBS_pair_SF"/>
    <property type="match status" value="1"/>
</dbReference>
<evidence type="ECO:0000256" key="6">
    <source>
        <dbReference type="ARBA" id="ARBA00023136"/>
    </source>
</evidence>
<feature type="transmembrane region" description="Helical" evidence="11">
    <location>
        <begin position="158"/>
        <end position="181"/>
    </location>
</feature>
<feature type="transmembrane region" description="Helical" evidence="11">
    <location>
        <begin position="65"/>
        <end position="82"/>
    </location>
</feature>
<keyword evidence="5" id="KW-0406">Ion transport</keyword>
<dbReference type="CDD" id="cd00400">
    <property type="entry name" value="Voltage_gated_ClC"/>
    <property type="match status" value="1"/>
</dbReference>
<gene>
    <name evidence="13" type="ORF">WM40_01475</name>
</gene>
<dbReference type="PANTHER" id="PTHR43427:SF6">
    <property type="entry name" value="CHLORIDE CHANNEL PROTEIN CLC-E"/>
    <property type="match status" value="1"/>
</dbReference>
<keyword evidence="6 11" id="KW-0472">Membrane</keyword>
<reference evidence="13 14" key="1">
    <citation type="submission" date="2015-03" db="EMBL/GenBank/DDBJ databases">
        <title>Draft Genome Sequence of Burkholderia andropogonis type strain ICMP2807, isolated from Sorghum bicolor.</title>
        <authorList>
            <person name="Lopes-Santos L."/>
            <person name="Castro D.B."/>
            <person name="Ottoboni L.M."/>
            <person name="Park D."/>
            <person name="Weirc B.S."/>
            <person name="Destefano S.A."/>
        </authorList>
    </citation>
    <scope>NUCLEOTIDE SEQUENCE [LARGE SCALE GENOMIC DNA]</scope>
    <source>
        <strain evidence="13 14">ICMP2807</strain>
    </source>
</reference>
<dbReference type="InterPro" id="IPR050368">
    <property type="entry name" value="ClC-type_chloride_channel"/>
</dbReference>
<evidence type="ECO:0000256" key="1">
    <source>
        <dbReference type="ARBA" id="ARBA00004141"/>
    </source>
</evidence>
<organism evidence="13 14">
    <name type="scientific">Robbsia andropogonis</name>
    <dbReference type="NCBI Taxonomy" id="28092"/>
    <lineage>
        <taxon>Bacteria</taxon>
        <taxon>Pseudomonadati</taxon>
        <taxon>Pseudomonadota</taxon>
        <taxon>Betaproteobacteria</taxon>
        <taxon>Burkholderiales</taxon>
        <taxon>Burkholderiaceae</taxon>
        <taxon>Robbsia</taxon>
    </lineage>
</organism>
<keyword evidence="14" id="KW-1185">Reference proteome</keyword>
<dbReference type="SUPFAM" id="SSF81340">
    <property type="entry name" value="Clc chloride channel"/>
    <property type="match status" value="1"/>
</dbReference>
<feature type="transmembrane region" description="Helical" evidence="11">
    <location>
        <begin position="309"/>
        <end position="329"/>
    </location>
</feature>
<keyword evidence="9" id="KW-0407">Ion channel</keyword>
<evidence type="ECO:0000256" key="4">
    <source>
        <dbReference type="ARBA" id="ARBA00022989"/>
    </source>
</evidence>
<feature type="transmembrane region" description="Helical" evidence="11">
    <location>
        <begin position="264"/>
        <end position="288"/>
    </location>
</feature>
<dbReference type="STRING" id="28092.WM40_01475"/>
<dbReference type="Proteomes" id="UP000033618">
    <property type="component" value="Unassembled WGS sequence"/>
</dbReference>